<dbReference type="PRINTS" id="PR00385">
    <property type="entry name" value="P450"/>
</dbReference>
<dbReference type="GO" id="GO:0004497">
    <property type="term" value="F:monooxygenase activity"/>
    <property type="evidence" value="ECO:0007669"/>
    <property type="project" value="UniProtKB-KW"/>
</dbReference>
<dbReference type="CDD" id="cd11072">
    <property type="entry name" value="CYP71-like"/>
    <property type="match status" value="1"/>
</dbReference>
<evidence type="ECO:0000256" key="3">
    <source>
        <dbReference type="ARBA" id="ARBA00022723"/>
    </source>
</evidence>
<keyword evidence="5 7" id="KW-0408">Iron</keyword>
<protein>
    <submittedName>
        <fullName evidence="10">Premnaspirodiene oxygenase-like</fullName>
    </submittedName>
</protein>
<dbReference type="GeneID" id="113709810"/>
<dbReference type="InterPro" id="IPR017972">
    <property type="entry name" value="Cyt_P450_CS"/>
</dbReference>
<feature type="binding site" description="axial binding residue" evidence="7">
    <location>
        <position position="454"/>
    </location>
    <ligand>
        <name>heme</name>
        <dbReference type="ChEBI" id="CHEBI:30413"/>
    </ligand>
    <ligandPart>
        <name>Fe</name>
        <dbReference type="ChEBI" id="CHEBI:18248"/>
    </ligandPart>
</feature>
<dbReference type="InterPro" id="IPR036396">
    <property type="entry name" value="Cyt_P450_sf"/>
</dbReference>
<evidence type="ECO:0000256" key="4">
    <source>
        <dbReference type="ARBA" id="ARBA00023002"/>
    </source>
</evidence>
<dbReference type="Proteomes" id="UP001652660">
    <property type="component" value="Chromosome 9e"/>
</dbReference>
<dbReference type="GO" id="GO:0005506">
    <property type="term" value="F:iron ion binding"/>
    <property type="evidence" value="ECO:0007669"/>
    <property type="project" value="InterPro"/>
</dbReference>
<reference evidence="10" key="2">
    <citation type="submission" date="2025-08" db="UniProtKB">
        <authorList>
            <consortium name="RefSeq"/>
        </authorList>
    </citation>
    <scope>IDENTIFICATION</scope>
    <source>
        <tissue evidence="10">Leaves</tissue>
    </source>
</reference>
<dbReference type="InterPro" id="IPR002401">
    <property type="entry name" value="Cyt_P450_E_grp-I"/>
</dbReference>
<name>A0A6P6UE37_COFAR</name>
<gene>
    <name evidence="10" type="primary">LOC113709810</name>
</gene>
<dbReference type="InterPro" id="IPR001128">
    <property type="entry name" value="Cyt_P450"/>
</dbReference>
<reference evidence="9" key="1">
    <citation type="journal article" date="2025" name="Foods">
        <title>Unveiling the Microbial Signatures of Arabica Coffee Cherries: Insights into Ripeness Specific Diversity, Functional Traits, and Implications for Quality and Safety.</title>
        <authorList>
            <consortium name="RefSeq"/>
            <person name="Tenea G.N."/>
            <person name="Cifuentes V."/>
            <person name="Reyes P."/>
            <person name="Cevallos-Vallejos M."/>
        </authorList>
    </citation>
    <scope>NUCLEOTIDE SEQUENCE [LARGE SCALE GENOMIC DNA]</scope>
</reference>
<dbReference type="PANTHER" id="PTHR47953">
    <property type="entry name" value="OS08G0105600 PROTEIN"/>
    <property type="match status" value="1"/>
</dbReference>
<dbReference type="SUPFAM" id="SSF48264">
    <property type="entry name" value="Cytochrome P450"/>
    <property type="match status" value="1"/>
</dbReference>
<dbReference type="AlphaFoldDB" id="A0A6P6UE37"/>
<dbReference type="Gene3D" id="1.10.630.10">
    <property type="entry name" value="Cytochrome P450"/>
    <property type="match status" value="1"/>
</dbReference>
<proteinExistence type="inferred from homology"/>
<dbReference type="GO" id="GO:0016705">
    <property type="term" value="F:oxidoreductase activity, acting on paired donors, with incorporation or reduction of molecular oxygen"/>
    <property type="evidence" value="ECO:0007669"/>
    <property type="project" value="InterPro"/>
</dbReference>
<organism evidence="9 10">
    <name type="scientific">Coffea arabica</name>
    <name type="common">Arabian coffee</name>
    <dbReference type="NCBI Taxonomy" id="13443"/>
    <lineage>
        <taxon>Eukaryota</taxon>
        <taxon>Viridiplantae</taxon>
        <taxon>Streptophyta</taxon>
        <taxon>Embryophyta</taxon>
        <taxon>Tracheophyta</taxon>
        <taxon>Spermatophyta</taxon>
        <taxon>Magnoliopsida</taxon>
        <taxon>eudicotyledons</taxon>
        <taxon>Gunneridae</taxon>
        <taxon>Pentapetalae</taxon>
        <taxon>asterids</taxon>
        <taxon>lamiids</taxon>
        <taxon>Gentianales</taxon>
        <taxon>Rubiaceae</taxon>
        <taxon>Ixoroideae</taxon>
        <taxon>Gardenieae complex</taxon>
        <taxon>Bertiereae - Coffeeae clade</taxon>
        <taxon>Coffeeae</taxon>
        <taxon>Coffea</taxon>
    </lineage>
</organism>
<dbReference type="InterPro" id="IPR052306">
    <property type="entry name" value="CYP450_71D"/>
</dbReference>
<dbReference type="PRINTS" id="PR00463">
    <property type="entry name" value="EP450I"/>
</dbReference>
<keyword evidence="6 8" id="KW-0503">Monooxygenase</keyword>
<comment type="similarity">
    <text evidence="1 8">Belongs to the cytochrome P450 family.</text>
</comment>
<keyword evidence="4 8" id="KW-0560">Oxidoreductase</keyword>
<dbReference type="GO" id="GO:0020037">
    <property type="term" value="F:heme binding"/>
    <property type="evidence" value="ECO:0007669"/>
    <property type="project" value="InterPro"/>
</dbReference>
<sequence length="517" mass="58135">MDLFYIPIPFQSSSLTSLLLLFSFLFLLAKISKRAKTSAKIIPAKLPPGPPKLPIIGNMHNLVGGLPHHILRDLAAKYGPLMHLRLGEVPVVVISSPDMAKEILVSRDPAFAARPHTLASKIIWYDHQDLIFAPYSDYWSQMRKICMMDFFSEKKVRSFTFIFQDEISQLTNSIRSSEGVAINLTDKIFAHVSSMICRAAFGRVYKDQETTIQNLKTAIAFAAGINVADFFPSLKLLHAITGLKHKLQKMHDYLDEVLENVIKQHKANHASGKMGNAESGDGDLIDVLLQQQESGKYQIPIKAENIKGVLLDIFAAGLDASSVIIEWAMSELMRHPGILTKAQEELRRVCKGKKTIDEDDIQNLKYFKMVVKETLRLHPAAAFIPRATAENCEVNGYIIPEKARVLINIWAIGRDPKNWDDPENFMPERFEQKSVDYLGTHCGYIPFGSGRRLCPGSTLGLATVELMLAHLLYHFDWKLPDEMNPKDLDMDEVFGIGIARKNALCLVAKAYDPFQDQ</sequence>
<accession>A0A6P6UE37</accession>
<comment type="cofactor">
    <cofactor evidence="7">
        <name>heme</name>
        <dbReference type="ChEBI" id="CHEBI:30413"/>
    </cofactor>
</comment>
<evidence type="ECO:0000313" key="9">
    <source>
        <dbReference type="Proteomes" id="UP001652660"/>
    </source>
</evidence>
<evidence type="ECO:0000256" key="5">
    <source>
        <dbReference type="ARBA" id="ARBA00023004"/>
    </source>
</evidence>
<dbReference type="OrthoDB" id="2789670at2759"/>
<evidence type="ECO:0000256" key="1">
    <source>
        <dbReference type="ARBA" id="ARBA00010617"/>
    </source>
</evidence>
<dbReference type="RefSeq" id="XP_027088466.2">
    <property type="nucleotide sequence ID" value="XM_027232665.2"/>
</dbReference>
<evidence type="ECO:0000256" key="7">
    <source>
        <dbReference type="PIRSR" id="PIRSR602401-1"/>
    </source>
</evidence>
<evidence type="ECO:0000313" key="10">
    <source>
        <dbReference type="RefSeq" id="XP_027088466.2"/>
    </source>
</evidence>
<keyword evidence="9" id="KW-1185">Reference proteome</keyword>
<dbReference type="GO" id="GO:0009821">
    <property type="term" value="P:alkaloid biosynthetic process"/>
    <property type="evidence" value="ECO:0007669"/>
    <property type="project" value="UniProtKB-ARBA"/>
</dbReference>
<evidence type="ECO:0000256" key="6">
    <source>
        <dbReference type="ARBA" id="ARBA00023033"/>
    </source>
</evidence>
<keyword evidence="2 7" id="KW-0349">Heme</keyword>
<dbReference type="PROSITE" id="PS00086">
    <property type="entry name" value="CYTOCHROME_P450"/>
    <property type="match status" value="1"/>
</dbReference>
<evidence type="ECO:0000256" key="8">
    <source>
        <dbReference type="RuleBase" id="RU000461"/>
    </source>
</evidence>
<evidence type="ECO:0000256" key="2">
    <source>
        <dbReference type="ARBA" id="ARBA00022617"/>
    </source>
</evidence>
<keyword evidence="3 7" id="KW-0479">Metal-binding</keyword>
<dbReference type="PANTHER" id="PTHR47953:SF16">
    <property type="entry name" value="CYTOCHROME P450 71D8"/>
    <property type="match status" value="1"/>
</dbReference>
<dbReference type="Pfam" id="PF00067">
    <property type="entry name" value="p450"/>
    <property type="match status" value="1"/>
</dbReference>